<comment type="caution">
    <text evidence="7">The sequence shown here is derived from an EMBL/GenBank/DDBJ whole genome shotgun (WGS) entry which is preliminary data.</text>
</comment>
<gene>
    <name evidence="7" type="ORF">HK100_007231</name>
</gene>
<accession>A0AAD5TFB7</accession>
<dbReference type="PANTHER" id="PTHR12442">
    <property type="entry name" value="DYNEIN INTERMEDIATE CHAIN"/>
    <property type="match status" value="1"/>
</dbReference>
<keyword evidence="2" id="KW-0963">Cytoplasm</keyword>
<evidence type="ECO:0000256" key="2">
    <source>
        <dbReference type="ARBA" id="ARBA00022490"/>
    </source>
</evidence>
<keyword evidence="4" id="KW-0677">Repeat</keyword>
<organism evidence="7 8">
    <name type="scientific">Physocladia obscura</name>
    <dbReference type="NCBI Taxonomy" id="109957"/>
    <lineage>
        <taxon>Eukaryota</taxon>
        <taxon>Fungi</taxon>
        <taxon>Fungi incertae sedis</taxon>
        <taxon>Chytridiomycota</taxon>
        <taxon>Chytridiomycota incertae sedis</taxon>
        <taxon>Chytridiomycetes</taxon>
        <taxon>Chytridiales</taxon>
        <taxon>Chytriomycetaceae</taxon>
        <taxon>Physocladia</taxon>
    </lineage>
</organism>
<evidence type="ECO:0000256" key="4">
    <source>
        <dbReference type="ARBA" id="ARBA00022737"/>
    </source>
</evidence>
<evidence type="ECO:0000256" key="6">
    <source>
        <dbReference type="SAM" id="MobiDB-lite"/>
    </source>
</evidence>
<sequence length="1081" mass="122381">MDSHRRRDEIEKKKAKIAELKRTREERTKALVETQTQETQTHAQRRRELEALVASLVGDRGANAKDDKTSPVFAAVTASPPVPANATSTPASATPASPPDLRVRPAPKLAMTSIVMFETAPIEKVYYEKEQQTVDSSFQTDDFDEDDLPTVEKTQEEFAAIEAALNAPPPAEKLPDAIVAPRNMDDFEREMITQSWQFQDFFDKSSKLVERALVSKFDTLADYTIGDEDRSKDVDTGHGVNAVCTFFDDRWTKSRSITDVSWSPRHPELVLAAYNKNMSSINDPDGVVLVWNTIVPDRPEFMFHAQSDITTACFSEFHPNLVIGGTYSGQILIWDNRQKSSAVLKTPLSAAGHTHPVFSMSVVGTQNAHSLVTCSTDGIMCSWALDMLASPQEILELAHHPMDSNNLRPTNEIAVTTFGFPANETTTFWVGSEEGSIYQANRYDRAGGKAGINSLDTYIGHDGMITSIHFHPLNGSVDFSDLFLTSSVDWTVKLWKGKNPTKAATVATTPSKIAPLYSFEQCDDYVYDAKWSPVHPAVFGCVDGTGQFQLYDLNSEVEVASASVAVSNKAINKLAWDKTGAKVALGASDGRLHVYDVGEIGQPKQDEWIHFQRTVEYQVNRDFRRRACTIAMCARDVQIELRKGVVLYFDSYPPAKESNQNQRQNSPRIIHYNSHEGCNNNFAYVMKSINLSFTAFNPSVLGNQGMSQKRADQIIRHGLVRQLCDSADVIVVSDTIPDARPILQSLVSSDPETRCTSKIVLEMTNRFDWYIRDAREYYRLMWEISRMPEKVYFVANNPLESRHLTDQTMATPRVRLLRPVGESAVPAQDVSWHNRSLAIVRLDKEEGIYKLMQEMGINVVRINGGFRGRYGGPKTLAKYRAFIEFPYQVSTMKLYENIAAGVVTLVPSPRLFKELVDKNLIYFGAWENILEPFDQLHLAGGKEWYKWMDYYSDEISPFLYYFDNLLELKRVLESPSELDTKEIRTKGPQQYFSIAQHSIQGWAELFDEMGFRNNRGVVGGMETPRVKIYREELQIPFKQPETVAEWDNLYEELEDWKKRRYRIFQAEREGDRKGGDNTESI</sequence>
<comment type="subcellular location">
    <subcellularLocation>
        <location evidence="1">Cytoplasm</location>
    </subcellularLocation>
</comment>
<dbReference type="PANTHER" id="PTHR12442:SF22">
    <property type="entry name" value="CYTOPLASMIC DYNEIN 1 INTERMEDIATE CHAIN-RELATED"/>
    <property type="match status" value="1"/>
</dbReference>
<feature type="repeat" description="WD" evidence="5">
    <location>
        <begin position="458"/>
        <end position="505"/>
    </location>
</feature>
<dbReference type="GO" id="GO:0005737">
    <property type="term" value="C:cytoplasm"/>
    <property type="evidence" value="ECO:0007669"/>
    <property type="project" value="UniProtKB-SubCell"/>
</dbReference>
<evidence type="ECO:0000256" key="5">
    <source>
        <dbReference type="PROSITE-ProRule" id="PRU00221"/>
    </source>
</evidence>
<dbReference type="InterPro" id="IPR001680">
    <property type="entry name" value="WD40_rpt"/>
</dbReference>
<dbReference type="Proteomes" id="UP001211907">
    <property type="component" value="Unassembled WGS sequence"/>
</dbReference>
<dbReference type="PROSITE" id="PS50082">
    <property type="entry name" value="WD_REPEATS_2"/>
    <property type="match status" value="1"/>
</dbReference>
<dbReference type="GO" id="GO:0045504">
    <property type="term" value="F:dynein heavy chain binding"/>
    <property type="evidence" value="ECO:0007669"/>
    <property type="project" value="TreeGrafter"/>
</dbReference>
<dbReference type="FunFam" id="2.130.10.10:FF:001070">
    <property type="entry name" value="Dynein intermediate chain, cytosolic"/>
    <property type="match status" value="1"/>
</dbReference>
<name>A0AAD5TFB7_9FUNG</name>
<dbReference type="Pfam" id="PF00400">
    <property type="entry name" value="WD40"/>
    <property type="match status" value="1"/>
</dbReference>
<feature type="region of interest" description="Disordered" evidence="6">
    <location>
        <begin position="79"/>
        <end position="100"/>
    </location>
</feature>
<keyword evidence="8" id="KW-1185">Reference proteome</keyword>
<dbReference type="InterPro" id="IPR050687">
    <property type="entry name" value="Dynein_IC"/>
</dbReference>
<proteinExistence type="predicted"/>
<dbReference type="EMBL" id="JADGJH010000034">
    <property type="protein sequence ID" value="KAJ3141401.1"/>
    <property type="molecule type" value="Genomic_DNA"/>
</dbReference>
<evidence type="ECO:0000313" key="8">
    <source>
        <dbReference type="Proteomes" id="UP001211907"/>
    </source>
</evidence>
<reference evidence="7" key="1">
    <citation type="submission" date="2020-05" db="EMBL/GenBank/DDBJ databases">
        <title>Phylogenomic resolution of chytrid fungi.</title>
        <authorList>
            <person name="Stajich J.E."/>
            <person name="Amses K."/>
            <person name="Simmons R."/>
            <person name="Seto K."/>
            <person name="Myers J."/>
            <person name="Bonds A."/>
            <person name="Quandt C.A."/>
            <person name="Barry K."/>
            <person name="Liu P."/>
            <person name="Grigoriev I."/>
            <person name="Longcore J.E."/>
            <person name="James T.Y."/>
        </authorList>
    </citation>
    <scope>NUCLEOTIDE SEQUENCE</scope>
    <source>
        <strain evidence="7">JEL0513</strain>
    </source>
</reference>
<dbReference type="GO" id="GO:0045503">
    <property type="term" value="F:dynein light chain binding"/>
    <property type="evidence" value="ECO:0007669"/>
    <property type="project" value="TreeGrafter"/>
</dbReference>
<feature type="compositionally biased region" description="Low complexity" evidence="6">
    <location>
        <begin position="79"/>
        <end position="95"/>
    </location>
</feature>
<protein>
    <submittedName>
        <fullName evidence="7">Uncharacterized protein</fullName>
    </submittedName>
</protein>
<dbReference type="AlphaFoldDB" id="A0AAD5TFB7"/>
<evidence type="ECO:0000313" key="7">
    <source>
        <dbReference type="EMBL" id="KAJ3141401.1"/>
    </source>
</evidence>
<dbReference type="Gene3D" id="2.130.10.10">
    <property type="entry name" value="YVTN repeat-like/Quinoprotein amine dehydrogenase"/>
    <property type="match status" value="2"/>
</dbReference>
<dbReference type="InterPro" id="IPR036322">
    <property type="entry name" value="WD40_repeat_dom_sf"/>
</dbReference>
<dbReference type="SUPFAM" id="SSF50978">
    <property type="entry name" value="WD40 repeat-like"/>
    <property type="match status" value="1"/>
</dbReference>
<evidence type="ECO:0000256" key="3">
    <source>
        <dbReference type="ARBA" id="ARBA00022574"/>
    </source>
</evidence>
<dbReference type="InterPro" id="IPR015943">
    <property type="entry name" value="WD40/YVTN_repeat-like_dom_sf"/>
</dbReference>
<dbReference type="GO" id="GO:0010970">
    <property type="term" value="P:transport along microtubule"/>
    <property type="evidence" value="ECO:0007669"/>
    <property type="project" value="TreeGrafter"/>
</dbReference>
<evidence type="ECO:0000256" key="1">
    <source>
        <dbReference type="ARBA" id="ARBA00004496"/>
    </source>
</evidence>
<keyword evidence="3 5" id="KW-0853">WD repeat</keyword>
<dbReference type="GO" id="GO:0005868">
    <property type="term" value="C:cytoplasmic dynein complex"/>
    <property type="evidence" value="ECO:0007669"/>
    <property type="project" value="TreeGrafter"/>
</dbReference>
<dbReference type="SMART" id="SM00320">
    <property type="entry name" value="WD40"/>
    <property type="match status" value="6"/>
</dbReference>